<feature type="transmembrane region" description="Helical" evidence="8">
    <location>
        <begin position="202"/>
        <end position="224"/>
    </location>
</feature>
<feature type="transmembrane region" description="Helical" evidence="8">
    <location>
        <begin position="862"/>
        <end position="883"/>
    </location>
</feature>
<dbReference type="GO" id="GO:0050909">
    <property type="term" value="P:sensory perception of taste"/>
    <property type="evidence" value="ECO:0007669"/>
    <property type="project" value="InterPro"/>
</dbReference>
<evidence type="ECO:0000256" key="1">
    <source>
        <dbReference type="ARBA" id="ARBA00004651"/>
    </source>
</evidence>
<feature type="transmembrane region" description="Helical" evidence="8">
    <location>
        <begin position="776"/>
        <end position="796"/>
    </location>
</feature>
<feature type="transmembrane region" description="Helical" evidence="8">
    <location>
        <begin position="436"/>
        <end position="454"/>
    </location>
</feature>
<feature type="transmembrane region" description="Helical" evidence="8">
    <location>
        <begin position="974"/>
        <end position="992"/>
    </location>
</feature>
<evidence type="ECO:0000256" key="3">
    <source>
        <dbReference type="ARBA" id="ARBA00022692"/>
    </source>
</evidence>
<feature type="non-terminal residue" evidence="9">
    <location>
        <position position="1"/>
    </location>
</feature>
<dbReference type="Proteomes" id="UP000669903">
    <property type="component" value="Unassembled WGS sequence"/>
</dbReference>
<proteinExistence type="predicted"/>
<evidence type="ECO:0000256" key="6">
    <source>
        <dbReference type="ARBA" id="ARBA00023170"/>
    </source>
</evidence>
<evidence type="ECO:0000256" key="7">
    <source>
        <dbReference type="ARBA" id="ARBA00023224"/>
    </source>
</evidence>
<dbReference type="EMBL" id="JAANIC010006523">
    <property type="protein sequence ID" value="KAG5328575.1"/>
    <property type="molecule type" value="Genomic_DNA"/>
</dbReference>
<evidence type="ECO:0000256" key="8">
    <source>
        <dbReference type="SAM" id="Phobius"/>
    </source>
</evidence>
<feature type="transmembrane region" description="Helical" evidence="8">
    <location>
        <begin position="650"/>
        <end position="671"/>
    </location>
</feature>
<dbReference type="GO" id="GO:0043025">
    <property type="term" value="C:neuronal cell body"/>
    <property type="evidence" value="ECO:0007669"/>
    <property type="project" value="TreeGrafter"/>
</dbReference>
<keyword evidence="3 8" id="KW-0812">Transmembrane</keyword>
<gene>
    <name evidence="9" type="primary">Gr66a_3</name>
    <name evidence="9" type="ORF">G6Z76_0001088</name>
</gene>
<dbReference type="InterPro" id="IPR013604">
    <property type="entry name" value="7TM_chemorcpt"/>
</dbReference>
<keyword evidence="6" id="KW-0675">Receptor</keyword>
<feature type="transmembrane region" description="Helical" evidence="8">
    <location>
        <begin position="318"/>
        <end position="336"/>
    </location>
</feature>
<keyword evidence="10" id="KW-1185">Reference proteome</keyword>
<keyword evidence="5 8" id="KW-0472">Membrane</keyword>
<accession>A0A836F707</accession>
<dbReference type="PANTHER" id="PTHR21143">
    <property type="entry name" value="INVERTEBRATE GUSTATORY RECEPTOR"/>
    <property type="match status" value="1"/>
</dbReference>
<evidence type="ECO:0000313" key="10">
    <source>
        <dbReference type="Proteomes" id="UP000669903"/>
    </source>
</evidence>
<organism evidence="9 10">
    <name type="scientific">Acromyrmex charruanus</name>
    <dbReference type="NCBI Taxonomy" id="2715315"/>
    <lineage>
        <taxon>Eukaryota</taxon>
        <taxon>Metazoa</taxon>
        <taxon>Ecdysozoa</taxon>
        <taxon>Arthropoda</taxon>
        <taxon>Hexapoda</taxon>
        <taxon>Insecta</taxon>
        <taxon>Pterygota</taxon>
        <taxon>Neoptera</taxon>
        <taxon>Endopterygota</taxon>
        <taxon>Hymenoptera</taxon>
        <taxon>Apocrita</taxon>
        <taxon>Aculeata</taxon>
        <taxon>Formicoidea</taxon>
        <taxon>Formicidae</taxon>
        <taxon>Myrmicinae</taxon>
        <taxon>Acromyrmex</taxon>
    </lineage>
</organism>
<dbReference type="PANTHER" id="PTHR21143:SF133">
    <property type="entry name" value="GUSTATORY AND PHEROMONE RECEPTOR 32A-RELATED"/>
    <property type="match status" value="1"/>
</dbReference>
<keyword evidence="7" id="KW-0807">Transducer</keyword>
<feature type="transmembrane region" description="Helical" evidence="8">
    <location>
        <begin position="741"/>
        <end position="764"/>
    </location>
</feature>
<feature type="transmembrane region" description="Helical" evidence="8">
    <location>
        <begin position="395"/>
        <end position="415"/>
    </location>
</feature>
<dbReference type="GO" id="GO:0007635">
    <property type="term" value="P:chemosensory behavior"/>
    <property type="evidence" value="ECO:0007669"/>
    <property type="project" value="TreeGrafter"/>
</dbReference>
<dbReference type="GO" id="GO:0007165">
    <property type="term" value="P:signal transduction"/>
    <property type="evidence" value="ECO:0007669"/>
    <property type="project" value="UniProtKB-KW"/>
</dbReference>
<keyword evidence="2" id="KW-1003">Cell membrane</keyword>
<sequence length="1013" mass="117811">MIASNYISIPFRLNLNYENKTNLTVSIEVLQTVFGALVIYAILISYCIDQKPLVRIANRLITIEHEINRLYNLYYPLRRPRIFCIMTIVCILKICLLILLLFTENLAFHTGPVSWLTDVLPTFHVGWLLIQYFLLVTIIQTDFADVNRAIQNLTRINTPDLRLQSLYQTRRMVVNNSTVYQLLQLRDVHCRLCEISEDVSSFYSLPVLFGIIFLFLTLIYNGYYLLSPLLMTDDILEYETLSNTIIWIIFLIYPIFLLTNRITKILIEMKKTGNIVHDLLNCAIGEEIKAELKKFSLQLLHRKIQFTANGYFTLDNTFLHSLIGTVVTYLVILVQFQMGSSRSSIRQQYINFNSTFMNVNKTSNFFGNTNKINSFAEKNNEQKMNKIKSELHQDLFWTFRILIVFFKLIGLATFAHRIIVYKKKTSYTFQYSKLGIVYNVVLSSLMIASNYLSIPFRLNWNYKIKTNLTVNIAVLQTVLGTLVICVILISYCINQKSLVRIANRLIIIEHEIDRLYDLYHPLRRQRIFCTVIIVCILKICLLIFLLFIEILTGHTNPISWLTDVLPTFHVGWLLIQYFLLVTVIQTDFADVNRAIQSLTRINAPDLRLQSLCQTRRIIINNSTVYQLLQLRDVHCHLCEISEDVSSFYSLPVLFGIVFLFLTLIYNGYYFLSFLLMTENILNYSYSIIDIIMKKTGNLVHDLLNCAIEKETNAELKKFSLQLLHRKIQFTANGYFTLDNTFLHSLTGTVMTYLIILVQFQVILGIQTDPVSWLTDIVPTFYVGWLLIQYFLLVTVIQTDFADVNRAIQSLTKINAPDLRLQSLYQTRRIVVNNSTVHQLLQLRDVHCHLCEMSEDVSSFYSLPVLFAIIFFFLTLVYNGYYLLSPLLMPVENLDYKILSNTIVWIIFLIYPISLLTNRITRILIEIETTGNIVHDFLNCAIGKETKAELKKFSLQLHRKVQFTANGYFTLDNTFFHSLIGTVVTYLVILMQFQMTSLFSSNKQHCNSTERDLK</sequence>
<comment type="caution">
    <text evidence="9">The sequence shown here is derived from an EMBL/GenBank/DDBJ whole genome shotgun (WGS) entry which is preliminary data.</text>
</comment>
<feature type="transmembrane region" description="Helical" evidence="8">
    <location>
        <begin position="29"/>
        <end position="48"/>
    </location>
</feature>
<dbReference type="GO" id="GO:0005886">
    <property type="term" value="C:plasma membrane"/>
    <property type="evidence" value="ECO:0007669"/>
    <property type="project" value="UniProtKB-SubCell"/>
</dbReference>
<keyword evidence="4 8" id="KW-1133">Transmembrane helix</keyword>
<dbReference type="GO" id="GO:0008049">
    <property type="term" value="P:male courtship behavior"/>
    <property type="evidence" value="ECO:0007669"/>
    <property type="project" value="TreeGrafter"/>
</dbReference>
<dbReference type="GO" id="GO:0030424">
    <property type="term" value="C:axon"/>
    <property type="evidence" value="ECO:0007669"/>
    <property type="project" value="TreeGrafter"/>
</dbReference>
<feature type="transmembrane region" description="Helical" evidence="8">
    <location>
        <begin position="527"/>
        <end position="548"/>
    </location>
</feature>
<evidence type="ECO:0000256" key="5">
    <source>
        <dbReference type="ARBA" id="ARBA00023136"/>
    </source>
</evidence>
<feature type="transmembrane region" description="Helical" evidence="8">
    <location>
        <begin position="474"/>
        <end position="494"/>
    </location>
</feature>
<comment type="subcellular location">
    <subcellularLocation>
        <location evidence="1">Cell membrane</location>
        <topology evidence="1">Multi-pass membrane protein</topology>
    </subcellularLocation>
</comment>
<feature type="transmembrane region" description="Helical" evidence="8">
    <location>
        <begin position="895"/>
        <end position="913"/>
    </location>
</feature>
<dbReference type="GO" id="GO:0030425">
    <property type="term" value="C:dendrite"/>
    <property type="evidence" value="ECO:0007669"/>
    <property type="project" value="TreeGrafter"/>
</dbReference>
<feature type="transmembrane region" description="Helical" evidence="8">
    <location>
        <begin position="82"/>
        <end position="102"/>
    </location>
</feature>
<evidence type="ECO:0000313" key="9">
    <source>
        <dbReference type="EMBL" id="KAG5328575.1"/>
    </source>
</evidence>
<name>A0A836F707_9HYME</name>
<reference evidence="9" key="1">
    <citation type="submission" date="2020-03" db="EMBL/GenBank/DDBJ databases">
        <title>Relaxed selection underlies rapid genomic changes in the transitions from sociality to social parasitism in ants.</title>
        <authorList>
            <person name="Bi X."/>
        </authorList>
    </citation>
    <scope>NUCLEOTIDE SEQUENCE</scope>
    <source>
        <strain evidence="9">BGI-DK2014a</strain>
        <tissue evidence="9">Whole body</tissue>
    </source>
</reference>
<dbReference type="AlphaFoldDB" id="A0A836F707"/>
<evidence type="ECO:0000256" key="4">
    <source>
        <dbReference type="ARBA" id="ARBA00022989"/>
    </source>
</evidence>
<feature type="transmembrane region" description="Helical" evidence="8">
    <location>
        <begin position="244"/>
        <end position="262"/>
    </location>
</feature>
<dbReference type="Pfam" id="PF08395">
    <property type="entry name" value="7tm_7"/>
    <property type="match status" value="3"/>
</dbReference>
<evidence type="ECO:0000256" key="2">
    <source>
        <dbReference type="ARBA" id="ARBA00022475"/>
    </source>
</evidence>
<feature type="transmembrane region" description="Helical" evidence="8">
    <location>
        <begin position="122"/>
        <end position="139"/>
    </location>
</feature>
<protein>
    <submittedName>
        <fullName evidence="9">GR66A protein</fullName>
    </submittedName>
</protein>
<feature type="non-terminal residue" evidence="9">
    <location>
        <position position="1013"/>
    </location>
</feature>